<evidence type="ECO:0000256" key="1">
    <source>
        <dbReference type="SAM" id="MobiDB-lite"/>
    </source>
</evidence>
<evidence type="ECO:0000313" key="2">
    <source>
        <dbReference type="EMBL" id="GJM92352.1"/>
    </source>
</evidence>
<feature type="region of interest" description="Disordered" evidence="1">
    <location>
        <begin position="55"/>
        <end position="82"/>
    </location>
</feature>
<protein>
    <submittedName>
        <fullName evidence="2">Uncharacterized protein</fullName>
    </submittedName>
</protein>
<evidence type="ECO:0000313" key="3">
    <source>
        <dbReference type="Proteomes" id="UP001054889"/>
    </source>
</evidence>
<sequence length="122" mass="13468">MDMWALNLKAGGPCLTPRQTPPATSSPLTAAGEIGSLAVGPTRLWRQPARWPRLVVNASGRKSKNSRGDEDQPKNRASSSGRFFWPSFDAVELDLCDRDWGRVGSWRRLVCEAWSKPQSSAD</sequence>
<name>A0AAV5C3L0_ELECO</name>
<proteinExistence type="predicted"/>
<dbReference type="Proteomes" id="UP001054889">
    <property type="component" value="Unassembled WGS sequence"/>
</dbReference>
<comment type="caution">
    <text evidence="2">The sequence shown here is derived from an EMBL/GenBank/DDBJ whole genome shotgun (WGS) entry which is preliminary data.</text>
</comment>
<reference evidence="2" key="2">
    <citation type="submission" date="2021-12" db="EMBL/GenBank/DDBJ databases">
        <title>Resequencing data analysis of finger millet.</title>
        <authorList>
            <person name="Hatakeyama M."/>
            <person name="Aluri S."/>
            <person name="Balachadran M.T."/>
            <person name="Sivarajan S.R."/>
            <person name="Poveda L."/>
            <person name="Shimizu-Inatsugi R."/>
            <person name="Schlapbach R."/>
            <person name="Sreeman S.M."/>
            <person name="Shimizu K.K."/>
        </authorList>
    </citation>
    <scope>NUCLEOTIDE SEQUENCE</scope>
</reference>
<gene>
    <name evidence="2" type="primary">ga08818</name>
    <name evidence="2" type="ORF">PR202_ga08818</name>
</gene>
<dbReference type="EMBL" id="BQKI01000004">
    <property type="protein sequence ID" value="GJM92352.1"/>
    <property type="molecule type" value="Genomic_DNA"/>
</dbReference>
<accession>A0AAV5C3L0</accession>
<reference evidence="2" key="1">
    <citation type="journal article" date="2018" name="DNA Res.">
        <title>Multiple hybrid de novo genome assembly of finger millet, an orphan allotetraploid crop.</title>
        <authorList>
            <person name="Hatakeyama M."/>
            <person name="Aluri S."/>
            <person name="Balachadran M.T."/>
            <person name="Sivarajan S.R."/>
            <person name="Patrignani A."/>
            <person name="Gruter S."/>
            <person name="Poveda L."/>
            <person name="Shimizu-Inatsugi R."/>
            <person name="Baeten J."/>
            <person name="Francoijs K.J."/>
            <person name="Nataraja K.N."/>
            <person name="Reddy Y.A.N."/>
            <person name="Phadnis S."/>
            <person name="Ravikumar R.L."/>
            <person name="Schlapbach R."/>
            <person name="Sreeman S.M."/>
            <person name="Shimizu K.K."/>
        </authorList>
    </citation>
    <scope>NUCLEOTIDE SEQUENCE</scope>
</reference>
<keyword evidence="3" id="KW-1185">Reference proteome</keyword>
<dbReference type="AlphaFoldDB" id="A0AAV5C3L0"/>
<organism evidence="2 3">
    <name type="scientific">Eleusine coracana subsp. coracana</name>
    <dbReference type="NCBI Taxonomy" id="191504"/>
    <lineage>
        <taxon>Eukaryota</taxon>
        <taxon>Viridiplantae</taxon>
        <taxon>Streptophyta</taxon>
        <taxon>Embryophyta</taxon>
        <taxon>Tracheophyta</taxon>
        <taxon>Spermatophyta</taxon>
        <taxon>Magnoliopsida</taxon>
        <taxon>Liliopsida</taxon>
        <taxon>Poales</taxon>
        <taxon>Poaceae</taxon>
        <taxon>PACMAD clade</taxon>
        <taxon>Chloridoideae</taxon>
        <taxon>Cynodonteae</taxon>
        <taxon>Eleusininae</taxon>
        <taxon>Eleusine</taxon>
    </lineage>
</organism>